<protein>
    <submittedName>
        <fullName evidence="2">DUF1189 domain-containing protein</fullName>
    </submittedName>
</protein>
<dbReference type="AlphaFoldDB" id="A0A4Z0GK15"/>
<keyword evidence="1" id="KW-0472">Membrane</keyword>
<dbReference type="EMBL" id="SRJD01000016">
    <property type="protein sequence ID" value="TGA97113.1"/>
    <property type="molecule type" value="Genomic_DNA"/>
</dbReference>
<sequence>MKPNLNRFPVNYFVNMCSLKRIFTERRNLNGWKLAFLFLFLSASLMMPLTLRLSALKTVPFTFLAPSVSRAISSDFVTQIQKDAIKGGVLSGTVYEQRHGRNLLAVDPENRWRTIGQKYHQKVQNFKNVIIFQKQKMIISDQNGFGFSVTYPKDQAISLSGRKESLENMVSQLWVRQYKLELITVLSVLCFAGLFFSNFLLMGMMSFIIWLTGRSKLSDIHSFREALSLVILAAGLPSLAACGFSLISFDFGTMIMIQSFGIVLMIALVFLRTHFQNERGLENTNRRLQAVGDENK</sequence>
<dbReference type="Proteomes" id="UP000298347">
    <property type="component" value="Unassembled WGS sequence"/>
</dbReference>
<dbReference type="OrthoDB" id="2287686at2"/>
<keyword evidence="1" id="KW-1133">Transmembrane helix</keyword>
<proteinExistence type="predicted"/>
<keyword evidence="1" id="KW-0812">Transmembrane</keyword>
<accession>A0A4Z0GK15</accession>
<keyword evidence="3" id="KW-1185">Reference proteome</keyword>
<reference evidence="2 3" key="1">
    <citation type="journal article" date="2015" name="Int. J. Syst. Evol. Microbiol.">
        <title>Sporolactobacillus shoreae sp. nov. and Sporolactobacillus spathodeae sp. nov., two spore-forming lactic acid bacteria isolated from tree barks in Thailand.</title>
        <authorList>
            <person name="Thamacharoensuk T."/>
            <person name="Kitahara M."/>
            <person name="Ohkuma M."/>
            <person name="Thongchul N."/>
            <person name="Tanasupawat S."/>
        </authorList>
    </citation>
    <scope>NUCLEOTIDE SEQUENCE [LARGE SCALE GENOMIC DNA]</scope>
    <source>
        <strain evidence="2 3">BK92</strain>
    </source>
</reference>
<dbReference type="RefSeq" id="WP_135349204.1">
    <property type="nucleotide sequence ID" value="NZ_SRJD01000016.1"/>
</dbReference>
<comment type="caution">
    <text evidence="2">The sequence shown here is derived from an EMBL/GenBank/DDBJ whole genome shotgun (WGS) entry which is preliminary data.</text>
</comment>
<organism evidence="2 3">
    <name type="scientific">Sporolactobacillus shoreae</name>
    <dbReference type="NCBI Taxonomy" id="1465501"/>
    <lineage>
        <taxon>Bacteria</taxon>
        <taxon>Bacillati</taxon>
        <taxon>Bacillota</taxon>
        <taxon>Bacilli</taxon>
        <taxon>Bacillales</taxon>
        <taxon>Sporolactobacillaceae</taxon>
        <taxon>Sporolactobacillus</taxon>
    </lineage>
</organism>
<feature type="transmembrane region" description="Helical" evidence="1">
    <location>
        <begin position="223"/>
        <end position="247"/>
    </location>
</feature>
<evidence type="ECO:0000256" key="1">
    <source>
        <dbReference type="SAM" id="Phobius"/>
    </source>
</evidence>
<evidence type="ECO:0000313" key="2">
    <source>
        <dbReference type="EMBL" id="TGA97113.1"/>
    </source>
</evidence>
<evidence type="ECO:0000313" key="3">
    <source>
        <dbReference type="Proteomes" id="UP000298347"/>
    </source>
</evidence>
<feature type="transmembrane region" description="Helical" evidence="1">
    <location>
        <begin position="253"/>
        <end position="271"/>
    </location>
</feature>
<feature type="transmembrane region" description="Helical" evidence="1">
    <location>
        <begin position="182"/>
        <end position="211"/>
    </location>
</feature>
<gene>
    <name evidence="2" type="ORF">E4665_12875</name>
</gene>
<name>A0A4Z0GK15_9BACL</name>